<comment type="subcellular location">
    <subcellularLocation>
        <location evidence="1 9">Cytoplasm</location>
    </subcellularLocation>
</comment>
<gene>
    <name evidence="9" type="primary">aspS</name>
    <name evidence="11" type="ORF">UU69_C0003G0009</name>
</gene>
<organism evidence="11 12">
    <name type="scientific">Candidatus Magasanikbacteria bacterium GW2011_GWA2_41_55</name>
    <dbReference type="NCBI Taxonomy" id="1619038"/>
    <lineage>
        <taxon>Bacteria</taxon>
        <taxon>Candidatus Magasanikiibacteriota</taxon>
    </lineage>
</organism>
<feature type="binding site" evidence="9">
    <location>
        <begin position="399"/>
        <end position="402"/>
    </location>
    <ligand>
        <name>ATP</name>
        <dbReference type="ChEBI" id="CHEBI:30616"/>
    </ligand>
</feature>
<keyword evidence="4 9" id="KW-0436">Ligase</keyword>
<dbReference type="InterPro" id="IPR006195">
    <property type="entry name" value="aa-tRNA-synth_II"/>
</dbReference>
<dbReference type="GO" id="GO:0017101">
    <property type="term" value="C:aminoacyl-tRNA synthetase multienzyme complex"/>
    <property type="evidence" value="ECO:0007669"/>
    <property type="project" value="TreeGrafter"/>
</dbReference>
<dbReference type="PATRIC" id="fig|1619038.3.peg.100"/>
<comment type="function">
    <text evidence="9">Catalyzes the attachment of L-aspartate to tRNA(Asp) in a two-step reaction: L-aspartate is first activated by ATP to form Asp-AMP and then transferred to the acceptor end of tRNA(Asp).</text>
</comment>
<comment type="caution">
    <text evidence="11">The sequence shown here is derived from an EMBL/GenBank/DDBJ whole genome shotgun (WGS) entry which is preliminary data.</text>
</comment>
<evidence type="ECO:0000256" key="9">
    <source>
        <dbReference type="HAMAP-Rule" id="MF_02075"/>
    </source>
</evidence>
<dbReference type="InterPro" id="IPR012340">
    <property type="entry name" value="NA-bd_OB-fold"/>
</dbReference>
<keyword evidence="7 9" id="KW-0648">Protein biosynthesis</keyword>
<feature type="binding site" evidence="9">
    <location>
        <position position="354"/>
    </location>
    <ligand>
        <name>L-aspartate</name>
        <dbReference type="ChEBI" id="CHEBI:29991"/>
    </ligand>
</feature>
<dbReference type="Pfam" id="PF00152">
    <property type="entry name" value="tRNA-synt_2"/>
    <property type="match status" value="1"/>
</dbReference>
<evidence type="ECO:0000256" key="2">
    <source>
        <dbReference type="ARBA" id="ARBA00005312"/>
    </source>
</evidence>
<evidence type="ECO:0000256" key="6">
    <source>
        <dbReference type="ARBA" id="ARBA00022840"/>
    </source>
</evidence>
<dbReference type="PRINTS" id="PR01042">
    <property type="entry name" value="TRNASYNTHASP"/>
</dbReference>
<evidence type="ECO:0000256" key="8">
    <source>
        <dbReference type="ARBA" id="ARBA00023146"/>
    </source>
</evidence>
<comment type="subunit">
    <text evidence="9">Homodimer.</text>
</comment>
<evidence type="ECO:0000313" key="12">
    <source>
        <dbReference type="Proteomes" id="UP000034299"/>
    </source>
</evidence>
<feature type="binding site" evidence="9">
    <location>
        <position position="358"/>
    </location>
    <ligand>
        <name>L-aspartate</name>
        <dbReference type="ChEBI" id="CHEBI:29991"/>
    </ligand>
</feature>
<feature type="binding site" evidence="9">
    <location>
        <begin position="203"/>
        <end position="205"/>
    </location>
    <ligand>
        <name>ATP</name>
        <dbReference type="ChEBI" id="CHEBI:30616"/>
    </ligand>
</feature>
<name>A0A0G0WN53_9BACT</name>
<evidence type="ECO:0000256" key="1">
    <source>
        <dbReference type="ARBA" id="ARBA00004496"/>
    </source>
</evidence>
<evidence type="ECO:0000256" key="3">
    <source>
        <dbReference type="ARBA" id="ARBA00022490"/>
    </source>
</evidence>
<dbReference type="PANTHER" id="PTHR43450:SF1">
    <property type="entry name" value="ASPARTATE--TRNA LIGASE, CYTOPLASMIC"/>
    <property type="match status" value="1"/>
</dbReference>
<sequence length="432" mass="49438">MGAEIVINGWVQTRRNLGKIIFLDIRDGSGLVQVVCAPSELGSDYDVAKEVRQEFVVEIAGVVNKRNEKNINPALITGTVEILAKDFKILAKAESLPLDPADEKMGLDVYLDLLPLTLRTEKNRALFKIQAEIINAFRSFLISYDFVEFQCPKIVGASTEGGANVFKVDYFGQPAFLAQSPQFYKQIMVGVFERVFTIGNVYRAEEHATTRHINEYTSLDLEFGFITDHLDVINLEIEFLRFLKGFLAERVGAELKLWDYQEMKIPKDIPIMKLRQAQELIKKETGVNHTNEPDLEPSEEQWLGKYTLKQHDSDFIFITHYPTAKRPMYTYPDEADLEFTKSFDLLFRGIEVTTGGQRINDYEQLVANIKKWGMQPENFKFYLEAFKYGMPPEGGLAIGLERMTARLLGIDNIKHATLFPRDLNRIDLQIKN</sequence>
<dbReference type="HAMAP" id="MF_02075">
    <property type="entry name" value="Asp_tRNA_synth_type2"/>
    <property type="match status" value="1"/>
</dbReference>
<dbReference type="GO" id="GO:0003723">
    <property type="term" value="F:RNA binding"/>
    <property type="evidence" value="ECO:0007669"/>
    <property type="project" value="TreeGrafter"/>
</dbReference>
<dbReference type="EC" id="6.1.1.12" evidence="9"/>
<dbReference type="InterPro" id="IPR045864">
    <property type="entry name" value="aa-tRNA-synth_II/BPL/LPL"/>
</dbReference>
<dbReference type="InterPro" id="IPR004364">
    <property type="entry name" value="Aa-tRNA-synt_II"/>
</dbReference>
<feature type="binding site" evidence="9">
    <location>
        <position position="160"/>
    </location>
    <ligand>
        <name>L-aspartate</name>
        <dbReference type="ChEBI" id="CHEBI:29991"/>
    </ligand>
</feature>
<feature type="binding site" evidence="9">
    <location>
        <position position="351"/>
    </location>
    <ligand>
        <name>ATP</name>
        <dbReference type="ChEBI" id="CHEBI:30616"/>
    </ligand>
</feature>
<evidence type="ECO:0000313" key="11">
    <source>
        <dbReference type="EMBL" id="KKS13512.1"/>
    </source>
</evidence>
<dbReference type="InterPro" id="IPR002312">
    <property type="entry name" value="Asp/Asn-tRNA-synth_IIb"/>
</dbReference>
<comment type="similarity">
    <text evidence="2 9">Belongs to the class-II aminoacyl-tRNA synthetase family. Type 2 subfamily.</text>
</comment>
<dbReference type="CDD" id="cd04317">
    <property type="entry name" value="EcAspRS_like_N"/>
    <property type="match status" value="1"/>
</dbReference>
<comment type="caution">
    <text evidence="9">Lacks conserved residue(s) required for the propagation of feature annotation.</text>
</comment>
<evidence type="ECO:0000256" key="7">
    <source>
        <dbReference type="ARBA" id="ARBA00022917"/>
    </source>
</evidence>
<dbReference type="GO" id="GO:0004815">
    <property type="term" value="F:aspartate-tRNA ligase activity"/>
    <property type="evidence" value="ECO:0007669"/>
    <property type="project" value="UniProtKB-UniRule"/>
</dbReference>
<dbReference type="InterPro" id="IPR004365">
    <property type="entry name" value="NA-bd_OB_tRNA"/>
</dbReference>
<feature type="binding site" evidence="9">
    <location>
        <position position="203"/>
    </location>
    <ligand>
        <name>L-aspartate</name>
        <dbReference type="ChEBI" id="CHEBI:29991"/>
    </ligand>
</feature>
<reference evidence="11 12" key="1">
    <citation type="journal article" date="2015" name="Nature">
        <title>rRNA introns, odd ribosomes, and small enigmatic genomes across a large radiation of phyla.</title>
        <authorList>
            <person name="Brown C.T."/>
            <person name="Hug L.A."/>
            <person name="Thomas B.C."/>
            <person name="Sharon I."/>
            <person name="Castelle C.J."/>
            <person name="Singh A."/>
            <person name="Wilkins M.J."/>
            <person name="Williams K.H."/>
            <person name="Banfield J.F."/>
        </authorList>
    </citation>
    <scope>NUCLEOTIDE SEQUENCE [LARGE SCALE GENOMIC DNA]</scope>
</reference>
<protein>
    <recommendedName>
        <fullName evidence="9">Aspartate--tRNA ligase</fullName>
        <ecNumber evidence="9">6.1.1.12</ecNumber>
    </recommendedName>
    <alternativeName>
        <fullName evidence="9">Aspartyl-tRNA synthetase</fullName>
        <shortName evidence="9">AspRS</shortName>
    </alternativeName>
</protein>
<dbReference type="InterPro" id="IPR047089">
    <property type="entry name" value="Asp-tRNA-ligase_1_N"/>
</dbReference>
<dbReference type="PANTHER" id="PTHR43450">
    <property type="entry name" value="ASPARTYL-TRNA SYNTHETASE"/>
    <property type="match status" value="1"/>
</dbReference>
<dbReference type="SUPFAM" id="SSF50249">
    <property type="entry name" value="Nucleic acid-binding proteins"/>
    <property type="match status" value="1"/>
</dbReference>
<dbReference type="InterPro" id="IPR004523">
    <property type="entry name" value="Asp-tRNA_synthase_2"/>
</dbReference>
<comment type="catalytic activity">
    <reaction evidence="9">
        <text>tRNA(Asp) + L-aspartate + ATP = L-aspartyl-tRNA(Asp) + AMP + diphosphate</text>
        <dbReference type="Rhea" id="RHEA:19649"/>
        <dbReference type="Rhea" id="RHEA-COMP:9660"/>
        <dbReference type="Rhea" id="RHEA-COMP:9678"/>
        <dbReference type="ChEBI" id="CHEBI:29991"/>
        <dbReference type="ChEBI" id="CHEBI:30616"/>
        <dbReference type="ChEBI" id="CHEBI:33019"/>
        <dbReference type="ChEBI" id="CHEBI:78442"/>
        <dbReference type="ChEBI" id="CHEBI:78516"/>
        <dbReference type="ChEBI" id="CHEBI:456215"/>
        <dbReference type="EC" id="6.1.1.12"/>
    </reaction>
</comment>
<dbReference type="GO" id="GO:0005524">
    <property type="term" value="F:ATP binding"/>
    <property type="evidence" value="ECO:0007669"/>
    <property type="project" value="UniProtKB-UniRule"/>
</dbReference>
<keyword evidence="8 9" id="KW-0030">Aminoacyl-tRNA synthetase</keyword>
<dbReference type="Gene3D" id="3.30.930.10">
    <property type="entry name" value="Bira Bifunctional Protein, Domain 2"/>
    <property type="match status" value="1"/>
</dbReference>
<dbReference type="GO" id="GO:0006422">
    <property type="term" value="P:aspartyl-tRNA aminoacylation"/>
    <property type="evidence" value="ECO:0007669"/>
    <property type="project" value="UniProtKB-UniRule"/>
</dbReference>
<keyword evidence="3 9" id="KW-0963">Cytoplasm</keyword>
<dbReference type="PROSITE" id="PS50862">
    <property type="entry name" value="AA_TRNA_LIGASE_II"/>
    <property type="match status" value="1"/>
</dbReference>
<dbReference type="AlphaFoldDB" id="A0A0G0WN53"/>
<dbReference type="NCBIfam" id="NF003483">
    <property type="entry name" value="PRK05159.1"/>
    <property type="match status" value="1"/>
</dbReference>
<proteinExistence type="inferred from homology"/>
<accession>A0A0G0WN53</accession>
<evidence type="ECO:0000256" key="4">
    <source>
        <dbReference type="ARBA" id="ARBA00022598"/>
    </source>
</evidence>
<evidence type="ECO:0000259" key="10">
    <source>
        <dbReference type="PROSITE" id="PS50862"/>
    </source>
</evidence>
<feature type="region of interest" description="Aspartate" evidence="9">
    <location>
        <begin position="182"/>
        <end position="185"/>
    </location>
</feature>
<feature type="domain" description="Aminoacyl-transfer RNA synthetases class-II family profile" evidence="10">
    <location>
        <begin position="127"/>
        <end position="420"/>
    </location>
</feature>
<dbReference type="Proteomes" id="UP000034299">
    <property type="component" value="Unassembled WGS sequence"/>
</dbReference>
<keyword evidence="5 9" id="KW-0547">Nucleotide-binding</keyword>
<evidence type="ECO:0000256" key="5">
    <source>
        <dbReference type="ARBA" id="ARBA00022741"/>
    </source>
</evidence>
<keyword evidence="6 9" id="KW-0067">ATP-binding</keyword>
<dbReference type="Gene3D" id="2.40.50.140">
    <property type="entry name" value="Nucleic acid-binding proteins"/>
    <property type="match status" value="1"/>
</dbReference>
<dbReference type="Pfam" id="PF01336">
    <property type="entry name" value="tRNA_anti-codon"/>
    <property type="match status" value="1"/>
</dbReference>
<dbReference type="SUPFAM" id="SSF55681">
    <property type="entry name" value="Class II aaRS and biotin synthetases"/>
    <property type="match status" value="1"/>
</dbReference>
<dbReference type="GO" id="GO:0005829">
    <property type="term" value="C:cytosol"/>
    <property type="evidence" value="ECO:0007669"/>
    <property type="project" value="TreeGrafter"/>
</dbReference>
<dbReference type="EMBL" id="LCBP01000003">
    <property type="protein sequence ID" value="KKS13512.1"/>
    <property type="molecule type" value="Genomic_DNA"/>
</dbReference>